<evidence type="ECO:0000256" key="5">
    <source>
        <dbReference type="ARBA" id="ARBA00022970"/>
    </source>
</evidence>
<dbReference type="NCBIfam" id="TIGR03004">
    <property type="entry name" value="ectoine_ehuC"/>
    <property type="match status" value="1"/>
</dbReference>
<evidence type="ECO:0000256" key="8">
    <source>
        <dbReference type="RuleBase" id="RU363032"/>
    </source>
</evidence>
<dbReference type="PANTHER" id="PTHR30614:SF0">
    <property type="entry name" value="L-CYSTINE TRANSPORT SYSTEM PERMEASE PROTEIN TCYL"/>
    <property type="match status" value="1"/>
</dbReference>
<dbReference type="EMBL" id="FMIA01000002">
    <property type="protein sequence ID" value="SCL62322.1"/>
    <property type="molecule type" value="Genomic_DNA"/>
</dbReference>
<dbReference type="RefSeq" id="WP_091443123.1">
    <property type="nucleotide sequence ID" value="NZ_BMMJ01000017.1"/>
</dbReference>
<keyword evidence="2 8" id="KW-0813">Transport</keyword>
<reference evidence="10 11" key="1">
    <citation type="submission" date="2016-06" db="EMBL/GenBank/DDBJ databases">
        <authorList>
            <person name="Kjaerup R.B."/>
            <person name="Dalgaard T.S."/>
            <person name="Juul-Madsen H.R."/>
        </authorList>
    </citation>
    <scope>NUCLEOTIDE SEQUENCE [LARGE SCALE GENOMIC DNA]</scope>
    <source>
        <strain evidence="10 11">DSM 45577</strain>
    </source>
</reference>
<name>A0A1C6V7J2_9ACTN</name>
<dbReference type="InterPro" id="IPR035906">
    <property type="entry name" value="MetI-like_sf"/>
</dbReference>
<keyword evidence="4 8" id="KW-0812">Transmembrane</keyword>
<dbReference type="InterPro" id="IPR043429">
    <property type="entry name" value="ArtM/GltK/GlnP/TcyL/YhdX-like"/>
</dbReference>
<dbReference type="AlphaFoldDB" id="A0A1C6V7J2"/>
<dbReference type="InterPro" id="IPR010065">
    <property type="entry name" value="AA_ABC_transptr_permease_3TM"/>
</dbReference>
<comment type="similarity">
    <text evidence="8">Belongs to the binding-protein-dependent transport system permease family.</text>
</comment>
<feature type="domain" description="ABC transmembrane type-1" evidence="9">
    <location>
        <begin position="18"/>
        <end position="205"/>
    </location>
</feature>
<evidence type="ECO:0000256" key="2">
    <source>
        <dbReference type="ARBA" id="ARBA00022448"/>
    </source>
</evidence>
<keyword evidence="7 8" id="KW-0472">Membrane</keyword>
<keyword evidence="3" id="KW-1003">Cell membrane</keyword>
<evidence type="ECO:0000256" key="6">
    <source>
        <dbReference type="ARBA" id="ARBA00022989"/>
    </source>
</evidence>
<dbReference type="GO" id="GO:0022857">
    <property type="term" value="F:transmembrane transporter activity"/>
    <property type="evidence" value="ECO:0007669"/>
    <property type="project" value="InterPro"/>
</dbReference>
<dbReference type="Proteomes" id="UP000198937">
    <property type="component" value="Unassembled WGS sequence"/>
</dbReference>
<feature type="transmembrane region" description="Helical" evidence="8">
    <location>
        <begin position="185"/>
        <end position="204"/>
    </location>
</feature>
<dbReference type="GO" id="GO:0006865">
    <property type="term" value="P:amino acid transport"/>
    <property type="evidence" value="ECO:0007669"/>
    <property type="project" value="UniProtKB-KW"/>
</dbReference>
<protein>
    <submittedName>
        <fullName evidence="10">Amino acid ABC transporter membrane protein 1, PAAT family (TC 3.A.1.3.-)</fullName>
    </submittedName>
</protein>
<dbReference type="InterPro" id="IPR000515">
    <property type="entry name" value="MetI-like"/>
</dbReference>
<dbReference type="GO" id="GO:0043190">
    <property type="term" value="C:ATP-binding cassette (ABC) transporter complex"/>
    <property type="evidence" value="ECO:0007669"/>
    <property type="project" value="InterPro"/>
</dbReference>
<evidence type="ECO:0000259" key="9">
    <source>
        <dbReference type="PROSITE" id="PS50928"/>
    </source>
</evidence>
<dbReference type="Gene3D" id="1.10.3720.10">
    <property type="entry name" value="MetI-like"/>
    <property type="match status" value="1"/>
</dbReference>
<feature type="transmembrane region" description="Helical" evidence="8">
    <location>
        <begin position="64"/>
        <end position="84"/>
    </location>
</feature>
<dbReference type="Pfam" id="PF00528">
    <property type="entry name" value="BPD_transp_1"/>
    <property type="match status" value="1"/>
</dbReference>
<gene>
    <name evidence="10" type="ORF">GA0070617_4894</name>
</gene>
<dbReference type="SUPFAM" id="SSF161098">
    <property type="entry name" value="MetI-like"/>
    <property type="match status" value="1"/>
</dbReference>
<dbReference type="STRING" id="683228.GA0070617_4894"/>
<keyword evidence="5" id="KW-0029">Amino-acid transport</keyword>
<proteinExistence type="inferred from homology"/>
<evidence type="ECO:0000256" key="3">
    <source>
        <dbReference type="ARBA" id="ARBA00022475"/>
    </source>
</evidence>
<keyword evidence="11" id="KW-1185">Reference proteome</keyword>
<evidence type="ECO:0000256" key="1">
    <source>
        <dbReference type="ARBA" id="ARBA00004651"/>
    </source>
</evidence>
<sequence length="239" mass="26325">MDFVTDFTPWVDDLLGGVWITVLVTVLGAAGALVISFVFGLLAQAKGRLPRFVARTFIEFFRGTSLLVQLWWLFFVLPAFGWTLEPLAVGVTAFALNFGAYGAEVVRGAINAVPRAQWEATVACNMTAYQRMRLVILPQAVVGMIPPFNNLLIQLLKSTPLVYTVTLIDVTAVTQDFRAAEGHEAYIFGLALLVYLALAYLLTLGTRALERRAKAAVGQHEPARRRWWSPARPTRGVTG</sequence>
<evidence type="ECO:0000256" key="4">
    <source>
        <dbReference type="ARBA" id="ARBA00022692"/>
    </source>
</evidence>
<dbReference type="NCBIfam" id="TIGR01726">
    <property type="entry name" value="HEQRo_perm_3TM"/>
    <property type="match status" value="1"/>
</dbReference>
<dbReference type="PANTHER" id="PTHR30614">
    <property type="entry name" value="MEMBRANE COMPONENT OF AMINO ACID ABC TRANSPORTER"/>
    <property type="match status" value="1"/>
</dbReference>
<evidence type="ECO:0000313" key="10">
    <source>
        <dbReference type="EMBL" id="SCL62322.1"/>
    </source>
</evidence>
<feature type="transmembrane region" description="Helical" evidence="8">
    <location>
        <begin position="20"/>
        <end position="43"/>
    </location>
</feature>
<evidence type="ECO:0000256" key="7">
    <source>
        <dbReference type="ARBA" id="ARBA00023136"/>
    </source>
</evidence>
<accession>A0A1C6V7J2</accession>
<dbReference type="InterPro" id="IPR014342">
    <property type="entry name" value="Ectoine_EhuC"/>
</dbReference>
<dbReference type="CDD" id="cd06261">
    <property type="entry name" value="TM_PBP2"/>
    <property type="match status" value="1"/>
</dbReference>
<keyword evidence="6 8" id="KW-1133">Transmembrane helix</keyword>
<dbReference type="OrthoDB" id="9814902at2"/>
<dbReference type="PROSITE" id="PS50928">
    <property type="entry name" value="ABC_TM1"/>
    <property type="match status" value="1"/>
</dbReference>
<evidence type="ECO:0000313" key="11">
    <source>
        <dbReference type="Proteomes" id="UP000198937"/>
    </source>
</evidence>
<comment type="subcellular location">
    <subcellularLocation>
        <location evidence="1 8">Cell membrane</location>
        <topology evidence="1 8">Multi-pass membrane protein</topology>
    </subcellularLocation>
</comment>
<organism evidence="10 11">
    <name type="scientific">Micromonospora yangpuensis</name>
    <dbReference type="NCBI Taxonomy" id="683228"/>
    <lineage>
        <taxon>Bacteria</taxon>
        <taxon>Bacillati</taxon>
        <taxon>Actinomycetota</taxon>
        <taxon>Actinomycetes</taxon>
        <taxon>Micromonosporales</taxon>
        <taxon>Micromonosporaceae</taxon>
        <taxon>Micromonospora</taxon>
    </lineage>
</organism>